<gene>
    <name evidence="1" type="ORF">RPERSI_LOCUS14294</name>
</gene>
<protein>
    <submittedName>
        <fullName evidence="1">1649_t:CDS:1</fullName>
    </submittedName>
</protein>
<dbReference type="Proteomes" id="UP000789920">
    <property type="component" value="Unassembled WGS sequence"/>
</dbReference>
<dbReference type="EMBL" id="CAJVQC010032803">
    <property type="protein sequence ID" value="CAG8752078.1"/>
    <property type="molecule type" value="Genomic_DNA"/>
</dbReference>
<keyword evidence="2" id="KW-1185">Reference proteome</keyword>
<feature type="non-terminal residue" evidence="1">
    <location>
        <position position="1"/>
    </location>
</feature>
<proteinExistence type="predicted"/>
<name>A0ACA9QMJ9_9GLOM</name>
<accession>A0ACA9QMJ9</accession>
<organism evidence="1 2">
    <name type="scientific">Racocetra persica</name>
    <dbReference type="NCBI Taxonomy" id="160502"/>
    <lineage>
        <taxon>Eukaryota</taxon>
        <taxon>Fungi</taxon>
        <taxon>Fungi incertae sedis</taxon>
        <taxon>Mucoromycota</taxon>
        <taxon>Glomeromycotina</taxon>
        <taxon>Glomeromycetes</taxon>
        <taxon>Diversisporales</taxon>
        <taxon>Gigasporaceae</taxon>
        <taxon>Racocetra</taxon>
    </lineage>
</organism>
<reference evidence="1" key="1">
    <citation type="submission" date="2021-06" db="EMBL/GenBank/DDBJ databases">
        <authorList>
            <person name="Kallberg Y."/>
            <person name="Tangrot J."/>
            <person name="Rosling A."/>
        </authorList>
    </citation>
    <scope>NUCLEOTIDE SEQUENCE</scope>
    <source>
        <strain evidence="1">MA461A</strain>
    </source>
</reference>
<evidence type="ECO:0000313" key="2">
    <source>
        <dbReference type="Proteomes" id="UP000789920"/>
    </source>
</evidence>
<evidence type="ECO:0000313" key="1">
    <source>
        <dbReference type="EMBL" id="CAG8752078.1"/>
    </source>
</evidence>
<comment type="caution">
    <text evidence="1">The sequence shown here is derived from an EMBL/GenBank/DDBJ whole genome shotgun (WGS) entry which is preliminary data.</text>
</comment>
<sequence length="107" mass="12093">TSEENNFSRVNNSDTVEVYATNQLLSAESEMTAPLYNVARSEEFDTAQNFVHTEDRISMCTEITNFLSFFSSNPDLSTTHEDKIHTLANQTVFFPSEPVQIPIQVLV</sequence>